<dbReference type="UCSC" id="C28G1.4">
    <property type="organism name" value="c. elegans"/>
</dbReference>
<dbReference type="CTD" id="181132"/>
<dbReference type="AlphaFoldDB" id="Q18289"/>
<keyword evidence="5" id="KW-0862">Zinc</keyword>
<feature type="compositionally biased region" description="Polar residues" evidence="9">
    <location>
        <begin position="109"/>
        <end position="124"/>
    </location>
</feature>
<feature type="region of interest" description="Disordered" evidence="9">
    <location>
        <begin position="241"/>
        <end position="283"/>
    </location>
</feature>
<dbReference type="GO" id="GO:0003677">
    <property type="term" value="F:DNA binding"/>
    <property type="evidence" value="ECO:0007669"/>
    <property type="project" value="UniProtKB-KW"/>
</dbReference>
<keyword evidence="4 8" id="KW-0863">Zinc-finger</keyword>
<keyword evidence="2" id="KW-0479">Metal-binding</keyword>
<feature type="region of interest" description="Disordered" evidence="9">
    <location>
        <begin position="652"/>
        <end position="773"/>
    </location>
</feature>
<dbReference type="PaxDb" id="6239-C28G1.4"/>
<dbReference type="eggNOG" id="KOG1721">
    <property type="taxonomic scope" value="Eukaryota"/>
</dbReference>
<dbReference type="GeneID" id="181132"/>
<evidence type="ECO:0000313" key="11">
    <source>
        <dbReference type="EMBL" id="CCD63331.1"/>
    </source>
</evidence>
<feature type="compositionally biased region" description="Basic and acidic residues" evidence="9">
    <location>
        <begin position="164"/>
        <end position="174"/>
    </location>
</feature>
<dbReference type="Proteomes" id="UP000001940">
    <property type="component" value="Chromosome X"/>
</dbReference>
<feature type="region of interest" description="Disordered" evidence="9">
    <location>
        <begin position="161"/>
        <end position="188"/>
    </location>
</feature>
<dbReference type="InterPro" id="IPR013087">
    <property type="entry name" value="Znf_C2H2_type"/>
</dbReference>
<feature type="compositionally biased region" description="Polar residues" evidence="9">
    <location>
        <begin position="251"/>
        <end position="267"/>
    </location>
</feature>
<feature type="compositionally biased region" description="Polar residues" evidence="9">
    <location>
        <begin position="685"/>
        <end position="704"/>
    </location>
</feature>
<gene>
    <name evidence="11 13" type="primary">sprp-4</name>
    <name evidence="13" type="ORF">C28G1.4</name>
    <name evidence="11" type="ORF">CELE_C28G1.4</name>
</gene>
<dbReference type="FunFam" id="3.30.160.60:FF:004360">
    <property type="match status" value="1"/>
</dbReference>
<dbReference type="PANTHER" id="PTHR24392">
    <property type="entry name" value="ZINC FINGER PROTEIN"/>
    <property type="match status" value="1"/>
</dbReference>
<dbReference type="PIR" id="T15692">
    <property type="entry name" value="T15692"/>
</dbReference>
<dbReference type="STRING" id="6239.C28G1.4.1"/>
<evidence type="ECO:0000256" key="3">
    <source>
        <dbReference type="ARBA" id="ARBA00022737"/>
    </source>
</evidence>
<evidence type="ECO:0000256" key="7">
    <source>
        <dbReference type="ARBA" id="ARBA00023242"/>
    </source>
</evidence>
<evidence type="ECO:0000256" key="6">
    <source>
        <dbReference type="ARBA" id="ARBA00023125"/>
    </source>
</evidence>
<evidence type="ECO:0000256" key="1">
    <source>
        <dbReference type="ARBA" id="ARBA00004123"/>
    </source>
</evidence>
<dbReference type="AGR" id="WB:WBGene00016189"/>
<feature type="compositionally biased region" description="Basic and acidic residues" evidence="9">
    <location>
        <begin position="86"/>
        <end position="98"/>
    </location>
</feature>
<sequence length="1081" mass="121502">MQPNTVSLECDNIRRSARKKFTFDYVAAASGKNQGEDDLSDEEEEEDDEEDDDFERSLTSAQRISTKVQEEVTEEVKPKRKYVKTNIKEPKPVPERVYVRGPYKKKNKPNSSAVFVQPQVTSPKEQQKRIDIITESDAELSLDAPPLLLQQEAYLMQQSISGTKRSEEHTKDFGIRQSNRQRKPTAKLAETAQEVVPFMVYKNSPSPSPPPMLEVQQPTSSETCSVVKGPALKRKYNKTIDDDMDFGHSRPCSSRSLASTSSDQTETGTRRSNRTVKPSLKKLESSQFQIEMEPLLLEIPTPSGSSSLPTSSLHSYVTKPCHSISRSSVDSVDDTIEAMKRRMTLMMDQNFDERFAKFLIPKKAQCTSPSSEQPSTSSYKLPRNLQQFEKMPVGTFLKNRGVSSIFNTSSTCGAPTIDKMVPAELPSPVVLSEDNNIFEVKDVNAENDQSASSSKLGASNADSVVLAGKIQLSVLLSKYENTKETDNLNVQSLISSGISETADMETEETFETIDNDEQCPVLERETFIIGEKDSAKIILPDEAVPRIVEEMSIKTVLEPEVTMEVTDDVFSMEQEDYVNDIEMTNYDMIKSELNGPDNKPPCQISTSTAEAELPMQAMEDFHLSLKEDVDIKEESPSPKDNVADRHEISIEKTLEESRKESSFGNSENGEDSAVKDEQVKKTKNENSQCSTGTNDKMSTTQKESTPAAPISSAVPPQEVTEEKKGQECVPLRHSSRIQKLNQKPSYFQEKIVSNQPPGSSSIPSSNSSQDNENTEKFASNIDVLYFQMRKVLGRGFPERNYRCLECSFKTSDCDAMQLHTYYHKSSKLEDRNFQCSECTFNVNSASCMTQHLRIHNIDVTDDNVVKAYAKHVRQQKIEEGRARMALLNRLNAAIKRPIKEPVREKNKLPMSSKAKAAHRSKQFSSTVEFRCDKCDFKCASVNNSFEHSDRHGWNKLYRCKLCDYSDDTKEVVGFHETKHHNIDHLTLANVVRNISCNMRNGFIQPSLNGNQTPTSYKIAQRSGGALIKCSFCEYHTHVASEMGLHMQNNHRKETGAKEVISDLYMGIMPKNSTIISVSTTY</sequence>
<dbReference type="HOGENOM" id="CLU_286081_0_0_1"/>
<feature type="compositionally biased region" description="Low complexity" evidence="9">
    <location>
        <begin position="753"/>
        <end position="769"/>
    </location>
</feature>
<feature type="compositionally biased region" description="Acidic residues" evidence="9">
    <location>
        <begin position="36"/>
        <end position="54"/>
    </location>
</feature>
<feature type="compositionally biased region" description="Basic and acidic residues" evidence="9">
    <location>
        <begin position="672"/>
        <end position="684"/>
    </location>
</feature>
<feature type="region of interest" description="Disordered" evidence="9">
    <location>
        <begin position="28"/>
        <end position="128"/>
    </location>
</feature>
<dbReference type="PROSITE" id="PS50157">
    <property type="entry name" value="ZINC_FINGER_C2H2_2"/>
    <property type="match status" value="1"/>
</dbReference>
<dbReference type="RefSeq" id="NP_509499.1">
    <property type="nucleotide sequence ID" value="NM_077098.6"/>
</dbReference>
<dbReference type="InParanoid" id="Q18289"/>
<evidence type="ECO:0000313" key="12">
    <source>
        <dbReference type="Proteomes" id="UP000001940"/>
    </source>
</evidence>
<keyword evidence="7" id="KW-0539">Nucleus</keyword>
<evidence type="ECO:0000256" key="8">
    <source>
        <dbReference type="PROSITE-ProRule" id="PRU00042"/>
    </source>
</evidence>
<dbReference type="KEGG" id="cel:CELE_C28G1.4"/>
<accession>Q18289</accession>
<dbReference type="GO" id="GO:0006357">
    <property type="term" value="P:regulation of transcription by RNA polymerase II"/>
    <property type="evidence" value="ECO:0000318"/>
    <property type="project" value="GO_Central"/>
</dbReference>
<dbReference type="GO" id="GO:0008270">
    <property type="term" value="F:zinc ion binding"/>
    <property type="evidence" value="ECO:0007669"/>
    <property type="project" value="UniProtKB-KW"/>
</dbReference>
<dbReference type="Bgee" id="WBGene00016189">
    <property type="expression patterns" value="Expressed in embryo and 3 other cell types or tissues"/>
</dbReference>
<dbReference type="EMBL" id="BX284606">
    <property type="protein sequence ID" value="CCD63331.1"/>
    <property type="molecule type" value="Genomic_DNA"/>
</dbReference>
<feature type="compositionally biased region" description="Basic and acidic residues" evidence="9">
    <location>
        <begin position="652"/>
        <end position="661"/>
    </location>
</feature>
<dbReference type="PANTHER" id="PTHR24392:SF56">
    <property type="entry name" value="ZINC FINGER PROTEIN 510"/>
    <property type="match status" value="1"/>
</dbReference>
<reference evidence="11 12" key="1">
    <citation type="journal article" date="1998" name="Science">
        <title>Genome sequence of the nematode C. elegans: a platform for investigating biology.</title>
        <authorList>
            <consortium name="The C. elegans sequencing consortium"/>
            <person name="Sulson J.E."/>
            <person name="Waterston R."/>
        </authorList>
    </citation>
    <scope>NUCLEOTIDE SEQUENCE [LARGE SCALE GENOMIC DNA]</scope>
    <source>
        <strain evidence="11 12">Bristol N2</strain>
    </source>
</reference>
<feature type="region of interest" description="Disordered" evidence="9">
    <location>
        <begin position="200"/>
        <end position="228"/>
    </location>
</feature>
<dbReference type="WormBase" id="C28G1.4">
    <property type="protein sequence ID" value="CE04121"/>
    <property type="gene ID" value="WBGene00016189"/>
    <property type="gene designation" value="sprp-4"/>
</dbReference>
<evidence type="ECO:0000256" key="9">
    <source>
        <dbReference type="SAM" id="MobiDB-lite"/>
    </source>
</evidence>
<protein>
    <submittedName>
        <fullName evidence="11">C2H2-type domain-containing protein</fullName>
    </submittedName>
</protein>
<feature type="domain" description="C2H2-type" evidence="10">
    <location>
        <begin position="833"/>
        <end position="860"/>
    </location>
</feature>
<dbReference type="OrthoDB" id="5815677at2759"/>
<keyword evidence="12" id="KW-1185">Reference proteome</keyword>
<organism evidence="11 12">
    <name type="scientific">Caenorhabditis elegans</name>
    <dbReference type="NCBI Taxonomy" id="6239"/>
    <lineage>
        <taxon>Eukaryota</taxon>
        <taxon>Metazoa</taxon>
        <taxon>Ecdysozoa</taxon>
        <taxon>Nematoda</taxon>
        <taxon>Chromadorea</taxon>
        <taxon>Rhabditida</taxon>
        <taxon>Rhabditina</taxon>
        <taxon>Rhabditomorpha</taxon>
        <taxon>Rhabditoidea</taxon>
        <taxon>Rhabditidae</taxon>
        <taxon>Peloderinae</taxon>
        <taxon>Caenorhabditis</taxon>
    </lineage>
</organism>
<dbReference type="SMART" id="SM00355">
    <property type="entry name" value="ZnF_C2H2"/>
    <property type="match status" value="5"/>
</dbReference>
<dbReference type="GO" id="GO:0005634">
    <property type="term" value="C:nucleus"/>
    <property type="evidence" value="ECO:0007669"/>
    <property type="project" value="UniProtKB-SubCell"/>
</dbReference>
<evidence type="ECO:0000256" key="5">
    <source>
        <dbReference type="ARBA" id="ARBA00022833"/>
    </source>
</evidence>
<feature type="compositionally biased region" description="Basic and acidic residues" evidence="9">
    <location>
        <begin position="68"/>
        <end position="77"/>
    </location>
</feature>
<evidence type="ECO:0000256" key="2">
    <source>
        <dbReference type="ARBA" id="ARBA00022723"/>
    </source>
</evidence>
<dbReference type="IntAct" id="Q18289">
    <property type="interactions" value="2"/>
</dbReference>
<dbReference type="Gene3D" id="3.30.160.60">
    <property type="entry name" value="Classic Zinc Finger"/>
    <property type="match status" value="2"/>
</dbReference>
<evidence type="ECO:0000259" key="10">
    <source>
        <dbReference type="PROSITE" id="PS50157"/>
    </source>
</evidence>
<dbReference type="OMA" id="MTECTED"/>
<dbReference type="GO" id="GO:0000981">
    <property type="term" value="F:DNA-binding transcription factor activity, RNA polymerase II-specific"/>
    <property type="evidence" value="ECO:0000318"/>
    <property type="project" value="GO_Central"/>
</dbReference>
<evidence type="ECO:0000256" key="4">
    <source>
        <dbReference type="ARBA" id="ARBA00022771"/>
    </source>
</evidence>
<proteinExistence type="predicted"/>
<keyword evidence="6" id="KW-0238">DNA-binding</keyword>
<dbReference type="PROSITE" id="PS00028">
    <property type="entry name" value="ZINC_FINGER_C2H2_1"/>
    <property type="match status" value="1"/>
</dbReference>
<comment type="subcellular location">
    <subcellularLocation>
        <location evidence="1">Nucleus</location>
    </subcellularLocation>
</comment>
<name>Q18289_CAEEL</name>
<evidence type="ECO:0000313" key="13">
    <source>
        <dbReference type="WormBase" id="C28G1.4"/>
    </source>
</evidence>
<keyword evidence="3" id="KW-0677">Repeat</keyword>